<name>A0ABU5U6B8_9CYAN</name>
<proteinExistence type="predicted"/>
<protein>
    <recommendedName>
        <fullName evidence="1">Effector-associated domain-containing protein</fullName>
    </recommendedName>
</protein>
<dbReference type="Gene3D" id="3.30.230.10">
    <property type="match status" value="1"/>
</dbReference>
<accession>A0ABU5U6B8</accession>
<dbReference type="Pfam" id="PF19959">
    <property type="entry name" value="EAD4"/>
    <property type="match status" value="1"/>
</dbReference>
<organism evidence="2 3">
    <name type="scientific">Limnoraphis robusta CCNP1315</name>
    <dbReference type="NCBI Taxonomy" id="3110306"/>
    <lineage>
        <taxon>Bacteria</taxon>
        <taxon>Bacillati</taxon>
        <taxon>Cyanobacteriota</taxon>
        <taxon>Cyanophyceae</taxon>
        <taxon>Oscillatoriophycideae</taxon>
        <taxon>Oscillatoriales</taxon>
        <taxon>Sirenicapillariaceae</taxon>
        <taxon>Limnoraphis</taxon>
    </lineage>
</organism>
<dbReference type="Proteomes" id="UP001301728">
    <property type="component" value="Unassembled WGS sequence"/>
</dbReference>
<keyword evidence="3" id="KW-1185">Reference proteome</keyword>
<evidence type="ECO:0000313" key="2">
    <source>
        <dbReference type="EMBL" id="MEA5522694.1"/>
    </source>
</evidence>
<evidence type="ECO:0000313" key="3">
    <source>
        <dbReference type="Proteomes" id="UP001301728"/>
    </source>
</evidence>
<comment type="caution">
    <text evidence="2">The sequence shown here is derived from an EMBL/GenBank/DDBJ whole genome shotgun (WGS) entry which is preliminary data.</text>
</comment>
<dbReference type="InterPro" id="IPR045434">
    <property type="entry name" value="EAD4"/>
</dbReference>
<dbReference type="RefSeq" id="WP_323275056.1">
    <property type="nucleotide sequence ID" value="NZ_JAYGHT010000192.1"/>
</dbReference>
<feature type="domain" description="Effector-associated" evidence="1">
    <location>
        <begin position="13"/>
        <end position="124"/>
    </location>
</feature>
<sequence length="340" mass="39250">MKSGRRLSWKLGKQNAKILVAALNGLANRELDDANLRKEVQLEWWDDGNHLRVKKTTLHALSKLTGEWGEKIDTEKIRNAIKCLEELGFLEDKRSKNNSKTQTGSKEWRFLLKLVDTELQKNLDWLFGKENQLGEWDLNYEQFKKPSQLSHNGQQSYQEIIPDIEENFLRWKVKQEVFYSSPPATSLAGEMAIFYPLPLRIYVCIETDSKNHSLTLNESKLFNPSQNSSVPKNQSMEQYSHLSEYKEAIAHLFKNNIYPYLFQKTGLKITVLSSLPPAMGLNSGGAFALCFAQGLVDKYLDLEKYKQGFGRENADKQKVILELALEIESCFYDYTRNYSL</sequence>
<gene>
    <name evidence="2" type="ORF">VB854_27565</name>
</gene>
<dbReference type="InterPro" id="IPR020568">
    <property type="entry name" value="Ribosomal_Su5_D2-typ_SF"/>
</dbReference>
<dbReference type="InterPro" id="IPR014721">
    <property type="entry name" value="Ribsml_uS5_D2-typ_fold_subgr"/>
</dbReference>
<dbReference type="EMBL" id="JAYGHT010000192">
    <property type="protein sequence ID" value="MEA5522694.1"/>
    <property type="molecule type" value="Genomic_DNA"/>
</dbReference>
<evidence type="ECO:0000259" key="1">
    <source>
        <dbReference type="Pfam" id="PF19959"/>
    </source>
</evidence>
<dbReference type="SUPFAM" id="SSF54211">
    <property type="entry name" value="Ribosomal protein S5 domain 2-like"/>
    <property type="match status" value="1"/>
</dbReference>
<reference evidence="2 3" key="1">
    <citation type="submission" date="2023-12" db="EMBL/GenBank/DDBJ databases">
        <title>Baltic Sea Cyanobacteria.</title>
        <authorList>
            <person name="Delbaje E."/>
            <person name="Fewer D.P."/>
            <person name="Shishido T.K."/>
        </authorList>
    </citation>
    <scope>NUCLEOTIDE SEQUENCE [LARGE SCALE GENOMIC DNA]</scope>
    <source>
        <strain evidence="2 3">CCNP 1315</strain>
    </source>
</reference>